<dbReference type="GO" id="GO:0016614">
    <property type="term" value="F:oxidoreductase activity, acting on CH-OH group of donors"/>
    <property type="evidence" value="ECO:0007669"/>
    <property type="project" value="InterPro"/>
</dbReference>
<evidence type="ECO:0000259" key="4">
    <source>
        <dbReference type="Pfam" id="PF05199"/>
    </source>
</evidence>
<sequence length="387" mass="42466">MLDAFHFQHRSDVPHHFIYNKNHKNITLTVGHLVNQVLFEGKCAVGIESVQNPRVFPNANGKVTVACAKWLVVISAGAFGLPCILERSGIGANHQVIFSPYLASEESYTIDAIVRNEKPEFGKWGAQWLKDGSGLMSSNALDAGVKLRPTAEEFRAISPAFDKKWNKYYVNAPDKPVMWIGPVSMLVGDPSSTPSRKYFSVGYYVKHPSSLGYVHIKSGTDASVPPEFETGFLKQADDFALLKWGYKRSREIARRMACYRGEYVPNHPQFSESSSALCKGEIRPADIGAPDIEYTEEDEKAIEAYTRKFVATAWHSLGTCAMKPREKGGVVDSKLNVYGVEGLKVAESSPDLSVPPSNVSANTYSTTLAVAEKAALIIAEELGVKGV</sequence>
<evidence type="ECO:0000313" key="5">
    <source>
        <dbReference type="EMBL" id="THG95321.1"/>
    </source>
</evidence>
<dbReference type="Gene3D" id="3.30.560.10">
    <property type="entry name" value="Glucose Oxidase, domain 3"/>
    <property type="match status" value="1"/>
</dbReference>
<feature type="domain" description="Glucose-methanol-choline oxidoreductase N-terminal" evidence="3">
    <location>
        <begin position="7"/>
        <end position="95"/>
    </location>
</feature>
<protein>
    <recommendedName>
        <fullName evidence="7">Alcohol oxidase</fullName>
    </recommendedName>
</protein>
<dbReference type="Proteomes" id="UP000309038">
    <property type="component" value="Unassembled WGS sequence"/>
</dbReference>
<comment type="cofactor">
    <cofactor evidence="1">
        <name>FAD</name>
        <dbReference type="ChEBI" id="CHEBI:57692"/>
    </cofactor>
</comment>
<comment type="similarity">
    <text evidence="2">Belongs to the GMC oxidoreductase family.</text>
</comment>
<evidence type="ECO:0000313" key="6">
    <source>
        <dbReference type="Proteomes" id="UP000309038"/>
    </source>
</evidence>
<feature type="domain" description="Glucose-methanol-choline oxidoreductase C-terminal" evidence="4">
    <location>
        <begin position="208"/>
        <end position="371"/>
    </location>
</feature>
<dbReference type="SUPFAM" id="SSF54373">
    <property type="entry name" value="FAD-linked reductases, C-terminal domain"/>
    <property type="match status" value="1"/>
</dbReference>
<proteinExistence type="inferred from homology"/>
<dbReference type="InterPro" id="IPR000172">
    <property type="entry name" value="GMC_OxRdtase_N"/>
</dbReference>
<keyword evidence="6" id="KW-1185">Reference proteome</keyword>
<dbReference type="EMBL" id="SGPJ01000334">
    <property type="protein sequence ID" value="THG95321.1"/>
    <property type="molecule type" value="Genomic_DNA"/>
</dbReference>
<evidence type="ECO:0000259" key="3">
    <source>
        <dbReference type="Pfam" id="PF00732"/>
    </source>
</evidence>
<dbReference type="PANTHER" id="PTHR11552:SF78">
    <property type="entry name" value="GLUCOSE-METHANOL-CHOLINE OXIDOREDUCTASE N-TERMINAL DOMAIN-CONTAINING PROTEIN"/>
    <property type="match status" value="1"/>
</dbReference>
<dbReference type="InterPro" id="IPR012132">
    <property type="entry name" value="GMC_OxRdtase"/>
</dbReference>
<dbReference type="PANTHER" id="PTHR11552">
    <property type="entry name" value="GLUCOSE-METHANOL-CHOLINE GMC OXIDOREDUCTASE"/>
    <property type="match status" value="1"/>
</dbReference>
<comment type="caution">
    <text evidence="5">The sequence shown here is derived from an EMBL/GenBank/DDBJ whole genome shotgun (WGS) entry which is preliminary data.</text>
</comment>
<dbReference type="Gene3D" id="3.50.50.60">
    <property type="entry name" value="FAD/NAD(P)-binding domain"/>
    <property type="match status" value="2"/>
</dbReference>
<dbReference type="Pfam" id="PF00732">
    <property type="entry name" value="GMC_oxred_N"/>
    <property type="match status" value="1"/>
</dbReference>
<dbReference type="Pfam" id="PF05199">
    <property type="entry name" value="GMC_oxred_C"/>
    <property type="match status" value="1"/>
</dbReference>
<evidence type="ECO:0008006" key="7">
    <source>
        <dbReference type="Google" id="ProtNLM"/>
    </source>
</evidence>
<dbReference type="SUPFAM" id="SSF51905">
    <property type="entry name" value="FAD/NAD(P)-binding domain"/>
    <property type="match status" value="1"/>
</dbReference>
<evidence type="ECO:0000256" key="2">
    <source>
        <dbReference type="ARBA" id="ARBA00010790"/>
    </source>
</evidence>
<dbReference type="InterPro" id="IPR007867">
    <property type="entry name" value="GMC_OxRtase_C"/>
</dbReference>
<dbReference type="GO" id="GO:0050660">
    <property type="term" value="F:flavin adenine dinucleotide binding"/>
    <property type="evidence" value="ECO:0007669"/>
    <property type="project" value="InterPro"/>
</dbReference>
<reference evidence="5 6" key="1">
    <citation type="submission" date="2019-02" db="EMBL/GenBank/DDBJ databases">
        <title>Genome sequencing of the rare red list fungi Phlebia centrifuga.</title>
        <authorList>
            <person name="Buettner E."/>
            <person name="Kellner H."/>
        </authorList>
    </citation>
    <scope>NUCLEOTIDE SEQUENCE [LARGE SCALE GENOMIC DNA]</scope>
    <source>
        <strain evidence="5 6">DSM 108282</strain>
    </source>
</reference>
<dbReference type="AlphaFoldDB" id="A0A4S4KBE5"/>
<name>A0A4S4KBE5_9APHY</name>
<dbReference type="InterPro" id="IPR036188">
    <property type="entry name" value="FAD/NAD-bd_sf"/>
</dbReference>
<organism evidence="5 6">
    <name type="scientific">Hermanssonia centrifuga</name>
    <dbReference type="NCBI Taxonomy" id="98765"/>
    <lineage>
        <taxon>Eukaryota</taxon>
        <taxon>Fungi</taxon>
        <taxon>Dikarya</taxon>
        <taxon>Basidiomycota</taxon>
        <taxon>Agaricomycotina</taxon>
        <taxon>Agaricomycetes</taxon>
        <taxon>Polyporales</taxon>
        <taxon>Meruliaceae</taxon>
        <taxon>Hermanssonia</taxon>
    </lineage>
</organism>
<gene>
    <name evidence="5" type="ORF">EW026_g6313</name>
</gene>
<evidence type="ECO:0000256" key="1">
    <source>
        <dbReference type="ARBA" id="ARBA00001974"/>
    </source>
</evidence>
<accession>A0A4S4KBE5</accession>